<dbReference type="SUPFAM" id="SSF55797">
    <property type="entry name" value="PR-1-like"/>
    <property type="match status" value="1"/>
</dbReference>
<proteinExistence type="predicted"/>
<dbReference type="Gene3D" id="3.40.33.10">
    <property type="entry name" value="CAP"/>
    <property type="match status" value="1"/>
</dbReference>
<dbReference type="PROSITE" id="PS51272">
    <property type="entry name" value="SLH"/>
    <property type="match status" value="2"/>
</dbReference>
<reference evidence="5" key="1">
    <citation type="journal article" date="2019" name="Int. J. Syst. Evol. Microbiol.">
        <title>The Global Catalogue of Microorganisms (GCM) 10K type strain sequencing project: providing services to taxonomists for standard genome sequencing and annotation.</title>
        <authorList>
            <consortium name="The Broad Institute Genomics Platform"/>
            <consortium name="The Broad Institute Genome Sequencing Center for Infectious Disease"/>
            <person name="Wu L."/>
            <person name="Ma J."/>
        </authorList>
    </citation>
    <scope>NUCLEOTIDE SEQUENCE [LARGE SCALE GENOMIC DNA]</scope>
    <source>
        <strain evidence="5">CCUG 46385</strain>
    </source>
</reference>
<evidence type="ECO:0000256" key="2">
    <source>
        <dbReference type="SAM" id="SignalP"/>
    </source>
</evidence>
<dbReference type="Pfam" id="PF00188">
    <property type="entry name" value="CAP"/>
    <property type="match status" value="1"/>
</dbReference>
<keyword evidence="5" id="KW-1185">Reference proteome</keyword>
<evidence type="ECO:0000313" key="5">
    <source>
        <dbReference type="Proteomes" id="UP001595916"/>
    </source>
</evidence>
<gene>
    <name evidence="4" type="ORF">ACFO4R_02410</name>
</gene>
<keyword evidence="1" id="KW-0677">Repeat</keyword>
<name>A0ABV9QJJ1_9FIRM</name>
<dbReference type="CDD" id="cd05379">
    <property type="entry name" value="CAP_bacterial"/>
    <property type="match status" value="1"/>
</dbReference>
<feature type="domain" description="SLH" evidence="3">
    <location>
        <begin position="15"/>
        <end position="78"/>
    </location>
</feature>
<feature type="domain" description="SLH" evidence="3">
    <location>
        <begin position="80"/>
        <end position="143"/>
    </location>
</feature>
<evidence type="ECO:0000313" key="4">
    <source>
        <dbReference type="EMBL" id="MFC4803925.1"/>
    </source>
</evidence>
<dbReference type="Pfam" id="PF00395">
    <property type="entry name" value="SLH"/>
    <property type="match status" value="1"/>
</dbReference>
<dbReference type="EMBL" id="JBHSHL010000007">
    <property type="protein sequence ID" value="MFC4803925.1"/>
    <property type="molecule type" value="Genomic_DNA"/>
</dbReference>
<dbReference type="Proteomes" id="UP001595916">
    <property type="component" value="Unassembled WGS sequence"/>
</dbReference>
<comment type="caution">
    <text evidence="4">The sequence shown here is derived from an EMBL/GenBank/DDBJ whole genome shotgun (WGS) entry which is preliminary data.</text>
</comment>
<evidence type="ECO:0000259" key="3">
    <source>
        <dbReference type="PROSITE" id="PS51272"/>
    </source>
</evidence>
<protein>
    <submittedName>
        <fullName evidence="4">S-layer homology domain-containing protein</fullName>
    </submittedName>
</protein>
<dbReference type="InterPro" id="IPR014044">
    <property type="entry name" value="CAP_dom"/>
</dbReference>
<dbReference type="PANTHER" id="PTHR31157:SF1">
    <property type="entry name" value="SCP DOMAIN-CONTAINING PROTEIN"/>
    <property type="match status" value="1"/>
</dbReference>
<evidence type="ECO:0000256" key="1">
    <source>
        <dbReference type="ARBA" id="ARBA00022737"/>
    </source>
</evidence>
<dbReference type="InterPro" id="IPR035940">
    <property type="entry name" value="CAP_sf"/>
</dbReference>
<organism evidence="4 5">
    <name type="scientific">Filifactor villosus</name>
    <dbReference type="NCBI Taxonomy" id="29374"/>
    <lineage>
        <taxon>Bacteria</taxon>
        <taxon>Bacillati</taxon>
        <taxon>Bacillota</taxon>
        <taxon>Clostridia</taxon>
        <taxon>Peptostreptococcales</taxon>
        <taxon>Filifactoraceae</taxon>
        <taxon>Filifactor</taxon>
    </lineage>
</organism>
<dbReference type="RefSeq" id="WP_379787398.1">
    <property type="nucleotide sequence ID" value="NZ_JBHSHL010000007.1"/>
</dbReference>
<sequence length="355" mass="39381">MKKKLTVFLAVLMMMTSLQTAWATGLSRTQKVQYLLSQGWISGRSDGDLSLNSSITRAEAVKVIMSMLGLDKDAGKNNLKKSSFSDVPVKHWANGYIVEAVRRGIISGYDNGTFRPEGKITYAEIISVLAALHPEENKVKASGHWAESAISFARSKNILDGVSLTRYNYDESAKRGAVFEMIYNLSTVLSSGSNRIKSHVFDGQENKVSTYTFLGENGSVVTVEGQVIDLEEQMLPLINNLREQNGLAPLEKANDDISRYAKLRAAELSFSFSRVRPNGQNALSDSVFDSYFAFEENIAAGSADSKAAFNQWANSPSHKSIILNESFKHVSVKLFRSTKKDNKYNGMYYVQIFTN</sequence>
<accession>A0ABV9QJJ1</accession>
<keyword evidence="2" id="KW-0732">Signal</keyword>
<dbReference type="InterPro" id="IPR001119">
    <property type="entry name" value="SLH_dom"/>
</dbReference>
<feature type="signal peptide" evidence="2">
    <location>
        <begin position="1"/>
        <end position="23"/>
    </location>
</feature>
<feature type="chain" id="PRO_5046831692" evidence="2">
    <location>
        <begin position="24"/>
        <end position="355"/>
    </location>
</feature>
<dbReference type="PANTHER" id="PTHR31157">
    <property type="entry name" value="SCP DOMAIN-CONTAINING PROTEIN"/>
    <property type="match status" value="1"/>
</dbReference>